<dbReference type="EMBL" id="SJPH01000002">
    <property type="protein sequence ID" value="TWT47358.1"/>
    <property type="molecule type" value="Genomic_DNA"/>
</dbReference>
<feature type="signal peptide" evidence="1">
    <location>
        <begin position="1"/>
        <end position="26"/>
    </location>
</feature>
<sequence length="1009" mass="102425" precursor="true">MHLTKNLLLLGLVAALMVAVAPRAQAAARVSGDTIPATTPFGPLDINGDGNINALDEIDDDGNQVFDNLFDPVFGPATMVTDPIIWEDYGTNQNILVGETSIGTLAITAGTAVRYQHLVLGGIGEFLPGVTLGSNAVVPFDGMRNFNYLDQASAIMGGTQVPVSGRGIVTVSGTGSVFSNDPQAVEGEFRLPLLANAWDVVANGGVPGEPRPVGGGGVDAGFDVVVGLAGRGELTVSVGGRVQIQDALAIGIGPQANGTVTVEGNGSTITAAGRSEIMTGGMSMATNTPSIVGGGGFGQLSLLDNGTVDFFNGLAIGFIPSAASVTPTDTGTGVVTLVDSGTSMSVFATLTALDRGAPPAPAPGTPANQIVRNIALAVGGLGGQGQPSGSGVLRIGESARVDVVSAASYGTDDEFANVFVGEAGRIEVQGGTLTIGNQLSNAGQIALAGGVIDTGVPTTPTSTPAISGTLYNGSSFTGDQFQGSLSGFGTMRVGRVENAQGSIIDGGVFTASNGAQIVGGALRIVASGDAAPIATEPVSNETRAAFSNRGVVRGAIDFEIGGNFENGATGIGSLASTLVNPANGGVVQSSGQILSSHFFNRRSGRVSVVSGTTLSILSNGENPLFDASLLQDAATPVRDGIPDSFDATGNSTVTPFTGYYQANLGSIAVNGGSLEAGRLGDTDTQPLDQRDLTLMFRNARFYQESTATTIGEAVGTITGNNAELTFRDGLYNTGVLSFTGGINTVRGTVINSSTIDYSDPSNAATTFRRSGIIDIGGIDTTVTFEDDVIQYGELYVGAGNQANFLGNLDAREGELRLAIDLDDVFSGGAPIVVNGDVIFGGEGFTIVTSNGNPANLVEGFSITLLSATGDIFQNAPPSFANVPVLPAGVRWQLIYDGLADVVRLDIVSSTTPAQGDSNNDGIVDVADFPPIIDRIGMAVPTVDAAFNNGRDLDFNRNGVIDSDDLRIAQVNFGPVMMVGPGGSGAAVPEPSAVVLALLAVGGLTRRRVG</sequence>
<keyword evidence="1" id="KW-0732">Signal</keyword>
<dbReference type="OrthoDB" id="227473at2"/>
<feature type="chain" id="PRO_5022923545" description="Dockerin domain-containing protein" evidence="1">
    <location>
        <begin position="27"/>
        <end position="1009"/>
    </location>
</feature>
<name>A0A5C5W8Z4_9BACT</name>
<dbReference type="AlphaFoldDB" id="A0A5C5W8Z4"/>
<dbReference type="GO" id="GO:0000272">
    <property type="term" value="P:polysaccharide catabolic process"/>
    <property type="evidence" value="ECO:0007669"/>
    <property type="project" value="InterPro"/>
</dbReference>
<reference evidence="2 3" key="1">
    <citation type="submission" date="2019-02" db="EMBL/GenBank/DDBJ databases">
        <title>Deep-cultivation of Planctomycetes and their phenomic and genomic characterization uncovers novel biology.</title>
        <authorList>
            <person name="Wiegand S."/>
            <person name="Jogler M."/>
            <person name="Boedeker C."/>
            <person name="Pinto D."/>
            <person name="Vollmers J."/>
            <person name="Rivas-Marin E."/>
            <person name="Kohn T."/>
            <person name="Peeters S.H."/>
            <person name="Heuer A."/>
            <person name="Rast P."/>
            <person name="Oberbeckmann S."/>
            <person name="Bunk B."/>
            <person name="Jeske O."/>
            <person name="Meyerdierks A."/>
            <person name="Storesund J.E."/>
            <person name="Kallscheuer N."/>
            <person name="Luecker S."/>
            <person name="Lage O.M."/>
            <person name="Pohl T."/>
            <person name="Merkel B.J."/>
            <person name="Hornburger P."/>
            <person name="Mueller R.-W."/>
            <person name="Bruemmer F."/>
            <person name="Labrenz M."/>
            <person name="Spormann A.M."/>
            <person name="Op Den Camp H."/>
            <person name="Overmann J."/>
            <person name="Amann R."/>
            <person name="Jetten M.S.M."/>
            <person name="Mascher T."/>
            <person name="Medema M.H."/>
            <person name="Devos D.P."/>
            <person name="Kaster A.-K."/>
            <person name="Ovreas L."/>
            <person name="Rohde M."/>
            <person name="Galperin M.Y."/>
            <person name="Jogler C."/>
        </authorList>
    </citation>
    <scope>NUCLEOTIDE SEQUENCE [LARGE SCALE GENOMIC DNA]</scope>
    <source>
        <strain evidence="2 3">Pla111</strain>
    </source>
</reference>
<gene>
    <name evidence="2" type="ORF">Pla111_09710</name>
</gene>
<dbReference type="InterPro" id="IPR036439">
    <property type="entry name" value="Dockerin_dom_sf"/>
</dbReference>
<dbReference type="Proteomes" id="UP000318995">
    <property type="component" value="Unassembled WGS sequence"/>
</dbReference>
<evidence type="ECO:0008006" key="4">
    <source>
        <dbReference type="Google" id="ProtNLM"/>
    </source>
</evidence>
<evidence type="ECO:0000256" key="1">
    <source>
        <dbReference type="SAM" id="SignalP"/>
    </source>
</evidence>
<evidence type="ECO:0000313" key="2">
    <source>
        <dbReference type="EMBL" id="TWT47358.1"/>
    </source>
</evidence>
<proteinExistence type="predicted"/>
<dbReference type="Gene3D" id="1.10.1330.10">
    <property type="entry name" value="Dockerin domain"/>
    <property type="match status" value="1"/>
</dbReference>
<organism evidence="2 3">
    <name type="scientific">Botrimarina hoheduenensis</name>
    <dbReference type="NCBI Taxonomy" id="2528000"/>
    <lineage>
        <taxon>Bacteria</taxon>
        <taxon>Pseudomonadati</taxon>
        <taxon>Planctomycetota</taxon>
        <taxon>Planctomycetia</taxon>
        <taxon>Pirellulales</taxon>
        <taxon>Lacipirellulaceae</taxon>
        <taxon>Botrimarina</taxon>
    </lineage>
</organism>
<keyword evidence="3" id="KW-1185">Reference proteome</keyword>
<protein>
    <recommendedName>
        <fullName evidence="4">Dockerin domain-containing protein</fullName>
    </recommendedName>
</protein>
<comment type="caution">
    <text evidence="2">The sequence shown here is derived from an EMBL/GenBank/DDBJ whole genome shotgun (WGS) entry which is preliminary data.</text>
</comment>
<dbReference type="PROSITE" id="PS00018">
    <property type="entry name" value="EF_HAND_1"/>
    <property type="match status" value="2"/>
</dbReference>
<dbReference type="InterPro" id="IPR018247">
    <property type="entry name" value="EF_Hand_1_Ca_BS"/>
</dbReference>
<evidence type="ECO:0000313" key="3">
    <source>
        <dbReference type="Proteomes" id="UP000318995"/>
    </source>
</evidence>
<accession>A0A5C5W8Z4</accession>
<dbReference type="RefSeq" id="WP_146571915.1">
    <property type="nucleotide sequence ID" value="NZ_SJPH01000002.1"/>
</dbReference>